<comment type="caution">
    <text evidence="3">The sequence shown here is derived from an EMBL/GenBank/DDBJ whole genome shotgun (WGS) entry which is preliminary data.</text>
</comment>
<feature type="compositionally biased region" description="Low complexity" evidence="1">
    <location>
        <begin position="570"/>
        <end position="600"/>
    </location>
</feature>
<dbReference type="Proteomes" id="UP001596283">
    <property type="component" value="Unassembled WGS sequence"/>
</dbReference>
<feature type="compositionally biased region" description="Gly residues" evidence="1">
    <location>
        <begin position="601"/>
        <end position="613"/>
    </location>
</feature>
<reference evidence="4" key="1">
    <citation type="journal article" date="2019" name="Int. J. Syst. Evol. Microbiol.">
        <title>The Global Catalogue of Microorganisms (GCM) 10K type strain sequencing project: providing services to taxonomists for standard genome sequencing and annotation.</title>
        <authorList>
            <consortium name="The Broad Institute Genomics Platform"/>
            <consortium name="The Broad Institute Genome Sequencing Center for Infectious Disease"/>
            <person name="Wu L."/>
            <person name="Ma J."/>
        </authorList>
    </citation>
    <scope>NUCLEOTIDE SEQUENCE [LARGE SCALE GENOMIC DNA]</scope>
    <source>
        <strain evidence="4">CCM 8908</strain>
    </source>
</reference>
<dbReference type="RefSeq" id="WP_125687624.1">
    <property type="nucleotide sequence ID" value="NZ_JBHSSI010000033.1"/>
</dbReference>
<dbReference type="EMBL" id="JBHSSI010000033">
    <property type="protein sequence ID" value="MFC6260510.1"/>
    <property type="molecule type" value="Genomic_DNA"/>
</dbReference>
<name>A0ABW1TFQ5_9LACO</name>
<feature type="domain" description="WxL" evidence="2">
    <location>
        <begin position="414"/>
        <end position="566"/>
    </location>
</feature>
<protein>
    <submittedName>
        <fullName evidence="3">WxL domain-containing protein</fullName>
    </submittedName>
</protein>
<organism evidence="3 4">
    <name type="scientific">Levilactobacillus fujinensis</name>
    <dbReference type="NCBI Taxonomy" id="2486024"/>
    <lineage>
        <taxon>Bacteria</taxon>
        <taxon>Bacillati</taxon>
        <taxon>Bacillota</taxon>
        <taxon>Bacilli</taxon>
        <taxon>Lactobacillales</taxon>
        <taxon>Lactobacillaceae</taxon>
        <taxon>Levilactobacillus</taxon>
    </lineage>
</organism>
<dbReference type="InterPro" id="IPR027994">
    <property type="entry name" value="WxL_dom"/>
</dbReference>
<proteinExistence type="predicted"/>
<feature type="region of interest" description="Disordered" evidence="1">
    <location>
        <begin position="567"/>
        <end position="629"/>
    </location>
</feature>
<evidence type="ECO:0000313" key="3">
    <source>
        <dbReference type="EMBL" id="MFC6260510.1"/>
    </source>
</evidence>
<dbReference type="Pfam" id="PF13731">
    <property type="entry name" value="WxL"/>
    <property type="match status" value="1"/>
</dbReference>
<sequence length="629" mass="65727">MKLRKFMRQLGLLLAVVLGVGLIGEKSVEAASLPAGVGPLSTQSAYYEARTDNAPMYIGQTSIGSTTGQTSPAWTISTRPKLQAPIAANGRSSNGRITDKTTKIYILLSGSFGVPSYGSTKITSIKPVVMASNVNPARKVAEGTNLLGSTTSTSSLTVSSNYYEMDVDLSDLRNSLPLNFGFAVTYSNTSTTDYLIYARVDVDSALEAAWGGTTFDPVFYLNGTYKATQGGNVKQLRGSDKTITGGAGQPGLKTELSLSKDGNDNTYYGVIDPDGTFTFNLSDYLANMADASTGRTAAMVTEYDDMGDKVSVSANYVKTLDISPDEANLDIDPNTSEDLKGESDSEILSWIAKQAGVSVSYLDTHYNLSDVTLKSDQTGLGAKIAALANGDSLIVKMGATNSDGVTTDGTSNITLTRTTGELRFSSISSLMDFGSVAVPSKETLFAPTTTPDVSITDTQASGTPWYVTAQASELTSNDGRTLNGHMVYVDSDGNKQSMSSAVLVAAGQRDRSITYPLNTAKGWSTTNQSLTSPANGMYLDALPSIYSGSTSTQYTGTITWLLENTPDAIGTDNSGPDTSDSSSSSNSGSSSDESSNESGNESGGETGSLGGGDSTQTSSTSSSVYNAFG</sequence>
<evidence type="ECO:0000256" key="1">
    <source>
        <dbReference type="SAM" id="MobiDB-lite"/>
    </source>
</evidence>
<feature type="compositionally biased region" description="Low complexity" evidence="1">
    <location>
        <begin position="614"/>
        <end position="623"/>
    </location>
</feature>
<keyword evidence="4" id="KW-1185">Reference proteome</keyword>
<gene>
    <name evidence="3" type="ORF">ACFP1C_06060</name>
</gene>
<evidence type="ECO:0000259" key="2">
    <source>
        <dbReference type="Pfam" id="PF13731"/>
    </source>
</evidence>
<accession>A0ABW1TFQ5</accession>
<evidence type="ECO:0000313" key="4">
    <source>
        <dbReference type="Proteomes" id="UP001596283"/>
    </source>
</evidence>